<dbReference type="PATRIC" id="fig|1182568.3.peg.2486"/>
<name>A0A172TBN1_9DEIO</name>
<proteinExistence type="predicted"/>
<feature type="signal peptide" evidence="1">
    <location>
        <begin position="1"/>
        <end position="22"/>
    </location>
</feature>
<protein>
    <submittedName>
        <fullName evidence="2">Uncharacterized protein</fullName>
    </submittedName>
</protein>
<evidence type="ECO:0000313" key="3">
    <source>
        <dbReference type="Proteomes" id="UP000077363"/>
    </source>
</evidence>
<organism evidence="2 3">
    <name type="scientific">Deinococcus puniceus</name>
    <dbReference type="NCBI Taxonomy" id="1182568"/>
    <lineage>
        <taxon>Bacteria</taxon>
        <taxon>Thermotogati</taxon>
        <taxon>Deinococcota</taxon>
        <taxon>Deinococci</taxon>
        <taxon>Deinococcales</taxon>
        <taxon>Deinococcaceae</taxon>
        <taxon>Deinococcus</taxon>
    </lineage>
</organism>
<dbReference type="EMBL" id="CP011387">
    <property type="protein sequence ID" value="ANE44366.1"/>
    <property type="molecule type" value="Genomic_DNA"/>
</dbReference>
<gene>
    <name evidence="2" type="ORF">SU48_12005</name>
</gene>
<reference evidence="2 3" key="1">
    <citation type="submission" date="2015-01" db="EMBL/GenBank/DDBJ databases">
        <title>Deinococcus puniceus/DY1/ whole genome sequencing.</title>
        <authorList>
            <person name="Kim M.K."/>
            <person name="Srinivasan S."/>
            <person name="Lee J.-J."/>
        </authorList>
    </citation>
    <scope>NUCLEOTIDE SEQUENCE [LARGE SCALE GENOMIC DNA]</scope>
    <source>
        <strain evidence="2 3">DY1</strain>
    </source>
</reference>
<dbReference type="OrthoDB" id="63561at2"/>
<feature type="chain" id="PRO_5008000598" evidence="1">
    <location>
        <begin position="23"/>
        <end position="203"/>
    </location>
</feature>
<sequence>MKLFRSLLALGLVPLICGPAQAIGIEGKVSNAPALARAFGSDNVRILLTSLAQGRIVGLGTLAGDGFQIQIPNSFKPPVQPAAYCPGVRSVPSEPRTYTAESLMVYHAGRNTAALLSQADHPTEPTRRSQWMYSDRAATVSGRCTGLNTSYNLTLRKGWNAVMTVSEPGSFLIRNATPGLPYWVQGTPIAGARQVFPAVFDGK</sequence>
<dbReference type="AlphaFoldDB" id="A0A172TBN1"/>
<keyword evidence="1" id="KW-0732">Signal</keyword>
<accession>A0A172TBN1</accession>
<keyword evidence="3" id="KW-1185">Reference proteome</keyword>
<evidence type="ECO:0000313" key="2">
    <source>
        <dbReference type="EMBL" id="ANE44366.1"/>
    </source>
</evidence>
<dbReference type="RefSeq" id="WP_064015444.1">
    <property type="nucleotide sequence ID" value="NZ_CP011387.1"/>
</dbReference>
<evidence type="ECO:0000256" key="1">
    <source>
        <dbReference type="SAM" id="SignalP"/>
    </source>
</evidence>
<dbReference type="KEGG" id="dpu:SU48_12005"/>
<dbReference type="Proteomes" id="UP000077363">
    <property type="component" value="Chromosome"/>
</dbReference>